<feature type="domain" description="Glutaredoxin" evidence="1">
    <location>
        <begin position="44"/>
        <end position="106"/>
    </location>
</feature>
<dbReference type="AlphaFoldDB" id="A0A6G0WLY8"/>
<dbReference type="InterPro" id="IPR002109">
    <property type="entry name" value="Glutaredoxin"/>
</dbReference>
<accession>A0A6G0WLY8</accession>
<comment type="caution">
    <text evidence="2">The sequence shown here is derived from an EMBL/GenBank/DDBJ whole genome shotgun (WGS) entry which is preliminary data.</text>
</comment>
<dbReference type="Pfam" id="PF00462">
    <property type="entry name" value="Glutaredoxin"/>
    <property type="match status" value="1"/>
</dbReference>
<gene>
    <name evidence="2" type="ORF">Ae201684_013859</name>
</gene>
<dbReference type="PROSITE" id="PS51354">
    <property type="entry name" value="GLUTAREDOXIN_2"/>
    <property type="match status" value="1"/>
</dbReference>
<evidence type="ECO:0000259" key="1">
    <source>
        <dbReference type="Pfam" id="PF00462"/>
    </source>
</evidence>
<proteinExistence type="predicted"/>
<name>A0A6G0WLY8_9STRA</name>
<dbReference type="GO" id="GO:0005737">
    <property type="term" value="C:cytoplasm"/>
    <property type="evidence" value="ECO:0007669"/>
    <property type="project" value="TreeGrafter"/>
</dbReference>
<dbReference type="PANTHER" id="PTHR45694:SF18">
    <property type="entry name" value="GLUTAREDOXIN-1-RELATED"/>
    <property type="match status" value="1"/>
</dbReference>
<dbReference type="PRINTS" id="PR00160">
    <property type="entry name" value="GLUTAREDOXIN"/>
</dbReference>
<dbReference type="Proteomes" id="UP000481153">
    <property type="component" value="Unassembled WGS sequence"/>
</dbReference>
<dbReference type="GO" id="GO:0034599">
    <property type="term" value="P:cellular response to oxidative stress"/>
    <property type="evidence" value="ECO:0007669"/>
    <property type="project" value="TreeGrafter"/>
</dbReference>
<dbReference type="SUPFAM" id="SSF52833">
    <property type="entry name" value="Thioredoxin-like"/>
    <property type="match status" value="1"/>
</dbReference>
<dbReference type="VEuPathDB" id="FungiDB:AeMF1_015668"/>
<dbReference type="GO" id="GO:0015038">
    <property type="term" value="F:glutathione disulfide oxidoreductase activity"/>
    <property type="evidence" value="ECO:0007669"/>
    <property type="project" value="TreeGrafter"/>
</dbReference>
<reference evidence="2 3" key="1">
    <citation type="submission" date="2019-07" db="EMBL/GenBank/DDBJ databases">
        <title>Genomics analysis of Aphanomyces spp. identifies a new class of oomycete effector associated with host adaptation.</title>
        <authorList>
            <person name="Gaulin E."/>
        </authorList>
    </citation>
    <scope>NUCLEOTIDE SEQUENCE [LARGE SCALE GENOMIC DNA]</scope>
    <source>
        <strain evidence="2 3">ATCC 201684</strain>
    </source>
</reference>
<dbReference type="InterPro" id="IPR036249">
    <property type="entry name" value="Thioredoxin-like_sf"/>
</dbReference>
<organism evidence="2 3">
    <name type="scientific">Aphanomyces euteiches</name>
    <dbReference type="NCBI Taxonomy" id="100861"/>
    <lineage>
        <taxon>Eukaryota</taxon>
        <taxon>Sar</taxon>
        <taxon>Stramenopiles</taxon>
        <taxon>Oomycota</taxon>
        <taxon>Saprolegniomycetes</taxon>
        <taxon>Saprolegniales</taxon>
        <taxon>Verrucalvaceae</taxon>
        <taxon>Aphanomyces</taxon>
    </lineage>
</organism>
<sequence length="129" mass="14641">MFSPRLSQRVLPLQRVTRLREAFRAVHVEPSENAVQELIQTSPVVFFSKSYCPMCTRVKELFDDMDIKPLTIELDDLETGDDIHSVLVEMTSLRTVPNVFINGKHIGGCDSVMKLVKSNKLLDTINQHA</sequence>
<dbReference type="NCBIfam" id="TIGR02180">
    <property type="entry name" value="GRX_euk"/>
    <property type="match status" value="1"/>
</dbReference>
<dbReference type="Gene3D" id="3.40.30.10">
    <property type="entry name" value="Glutaredoxin"/>
    <property type="match status" value="1"/>
</dbReference>
<dbReference type="InterPro" id="IPR014025">
    <property type="entry name" value="Glutaredoxin_subgr"/>
</dbReference>
<evidence type="ECO:0000313" key="2">
    <source>
        <dbReference type="EMBL" id="KAF0728308.1"/>
    </source>
</evidence>
<keyword evidence="3" id="KW-1185">Reference proteome</keyword>
<dbReference type="InterPro" id="IPR011899">
    <property type="entry name" value="Glutaredoxin_euk/vir"/>
</dbReference>
<protein>
    <recommendedName>
        <fullName evidence="1">Glutaredoxin domain-containing protein</fullName>
    </recommendedName>
</protein>
<dbReference type="PANTHER" id="PTHR45694">
    <property type="entry name" value="GLUTAREDOXIN 2"/>
    <property type="match status" value="1"/>
</dbReference>
<dbReference type="EMBL" id="VJMJ01000179">
    <property type="protein sequence ID" value="KAF0728308.1"/>
    <property type="molecule type" value="Genomic_DNA"/>
</dbReference>
<evidence type="ECO:0000313" key="3">
    <source>
        <dbReference type="Proteomes" id="UP000481153"/>
    </source>
</evidence>
<dbReference type="FunFam" id="3.40.30.10:FF:000093">
    <property type="entry name" value="Glutaredoxin 2"/>
    <property type="match status" value="1"/>
</dbReference>
<dbReference type="CDD" id="cd03419">
    <property type="entry name" value="GRX_GRXh_1_2_like"/>
    <property type="match status" value="1"/>
</dbReference>